<protein>
    <submittedName>
        <fullName evidence="2">Aldo/keto reductase</fullName>
    </submittedName>
</protein>
<keyword evidence="3" id="KW-1185">Reference proteome</keyword>
<dbReference type="PANTHER" id="PTHR42686">
    <property type="entry name" value="GH17980P-RELATED"/>
    <property type="match status" value="1"/>
</dbReference>
<dbReference type="PANTHER" id="PTHR42686:SF1">
    <property type="entry name" value="GH17980P-RELATED"/>
    <property type="match status" value="1"/>
</dbReference>
<sequence>MRYRPLGRSGSAISAVTLTLDERLTLRGPEAGRDLVYAALEQGVNAFHMASPDPVVAELLGQALSSVDRRLVVVSCALGEVRERGKAMRDFSAPALTGCIDRVLAVSGLGQLDMAVLNDPSEVELAQTTLEALKAQRAAGRVAMLGVMGESPAMDAYVSTGAFDVLFTPLHVNSSWRIKHRMRMALERDMAVLAYGWYPEELRPVKKGAPAAPTKRGLFGLGAKAQPVEPEQDFGPFAFLHRTNGWSAEDLCLAYALTEPAVSSALATADDAARIEAMAAVPEREIPPAVPAQIEMARVMAGQPKAASA</sequence>
<dbReference type="InterPro" id="IPR023210">
    <property type="entry name" value="NADP_OxRdtase_dom"/>
</dbReference>
<organism evidence="2 3">
    <name type="scientific">Peiella sedimenti</name>
    <dbReference type="NCBI Taxonomy" id="3061083"/>
    <lineage>
        <taxon>Bacteria</taxon>
        <taxon>Pseudomonadati</taxon>
        <taxon>Pseudomonadota</taxon>
        <taxon>Alphaproteobacteria</taxon>
        <taxon>Caulobacterales</taxon>
        <taxon>Caulobacteraceae</taxon>
        <taxon>Peiella</taxon>
    </lineage>
</organism>
<name>A0ABT8SI08_9CAUL</name>
<dbReference type="SUPFAM" id="SSF51430">
    <property type="entry name" value="NAD(P)-linked oxidoreductase"/>
    <property type="match status" value="1"/>
</dbReference>
<evidence type="ECO:0000313" key="3">
    <source>
        <dbReference type="Proteomes" id="UP001169063"/>
    </source>
</evidence>
<gene>
    <name evidence="2" type="ORF">Q0812_01950</name>
</gene>
<dbReference type="InterPro" id="IPR020471">
    <property type="entry name" value="AKR"/>
</dbReference>
<evidence type="ECO:0000313" key="2">
    <source>
        <dbReference type="EMBL" id="MDO1558193.1"/>
    </source>
</evidence>
<dbReference type="InterPro" id="IPR036812">
    <property type="entry name" value="NAD(P)_OxRdtase_dom_sf"/>
</dbReference>
<feature type="domain" description="NADP-dependent oxidoreductase" evidence="1">
    <location>
        <begin position="34"/>
        <end position="295"/>
    </location>
</feature>
<dbReference type="RefSeq" id="WP_302108614.1">
    <property type="nucleotide sequence ID" value="NZ_JAUKTR010000001.1"/>
</dbReference>
<evidence type="ECO:0000259" key="1">
    <source>
        <dbReference type="Pfam" id="PF00248"/>
    </source>
</evidence>
<reference evidence="2" key="1">
    <citation type="submission" date="2023-07" db="EMBL/GenBank/DDBJ databases">
        <title>Brevundimonas soil sp. nov., isolated from the soil of chemical plant.</title>
        <authorList>
            <person name="Wu N."/>
        </authorList>
    </citation>
    <scope>NUCLEOTIDE SEQUENCE</scope>
    <source>
        <strain evidence="2">XZ-24</strain>
    </source>
</reference>
<proteinExistence type="predicted"/>
<dbReference type="Proteomes" id="UP001169063">
    <property type="component" value="Unassembled WGS sequence"/>
</dbReference>
<dbReference type="Pfam" id="PF00248">
    <property type="entry name" value="Aldo_ket_red"/>
    <property type="match status" value="1"/>
</dbReference>
<dbReference type="Gene3D" id="3.20.20.100">
    <property type="entry name" value="NADP-dependent oxidoreductase domain"/>
    <property type="match status" value="1"/>
</dbReference>
<comment type="caution">
    <text evidence="2">The sequence shown here is derived from an EMBL/GenBank/DDBJ whole genome shotgun (WGS) entry which is preliminary data.</text>
</comment>
<accession>A0ABT8SI08</accession>
<dbReference type="EMBL" id="JAUKTR010000001">
    <property type="protein sequence ID" value="MDO1558193.1"/>
    <property type="molecule type" value="Genomic_DNA"/>
</dbReference>